<dbReference type="InterPro" id="IPR050819">
    <property type="entry name" value="Tripeptidyl-peptidase_I"/>
</dbReference>
<comment type="cofactor">
    <cofactor evidence="4">
        <name>Ca(2+)</name>
        <dbReference type="ChEBI" id="CHEBI:29108"/>
    </cofactor>
    <text evidence="4">Binds 1 Ca(2+) ion per subunit.</text>
</comment>
<feature type="binding site" evidence="4">
    <location>
        <position position="92"/>
    </location>
    <ligand>
        <name>Ca(2+)</name>
        <dbReference type="ChEBI" id="CHEBI:29108"/>
    </ligand>
</feature>
<dbReference type="Proteomes" id="UP001408356">
    <property type="component" value="Unassembled WGS sequence"/>
</dbReference>
<accession>A0ABR2VJ43</accession>
<evidence type="ECO:0000259" key="5">
    <source>
        <dbReference type="PROSITE" id="PS51695"/>
    </source>
</evidence>
<keyword evidence="4" id="KW-0479">Metal-binding</keyword>
<evidence type="ECO:0000256" key="4">
    <source>
        <dbReference type="PROSITE-ProRule" id="PRU01032"/>
    </source>
</evidence>
<dbReference type="PROSITE" id="PS51695">
    <property type="entry name" value="SEDOLISIN"/>
    <property type="match status" value="1"/>
</dbReference>
<dbReference type="EMBL" id="JARVKF010000002">
    <property type="protein sequence ID" value="KAK9426450.1"/>
    <property type="molecule type" value="Genomic_DNA"/>
</dbReference>
<dbReference type="PROSITE" id="PS00138">
    <property type="entry name" value="SUBTILASE_SER"/>
    <property type="match status" value="1"/>
</dbReference>
<feature type="domain" description="Peptidase S53" evidence="5">
    <location>
        <begin position="1"/>
        <end position="143"/>
    </location>
</feature>
<keyword evidence="4" id="KW-0106">Calcium</keyword>
<dbReference type="InterPro" id="IPR023828">
    <property type="entry name" value="Peptidase_S8_Ser-AS"/>
</dbReference>
<dbReference type="InterPro" id="IPR030400">
    <property type="entry name" value="Sedolisin_dom"/>
</dbReference>
<sequence>MDLKAKNYYESNKFVNFSGRAYPDIAAYSRPPNYAVFIADTQDETGGTSAAAPLVAGVIALVNDARLRAGKPIMGFLNPFIYSLKTGALIDVVMGAAVGCTVENTSGAGNIPRAAWNSTVGWDPATGMGLPYFEELVKVAMEIV</sequence>
<dbReference type="InterPro" id="IPR036852">
    <property type="entry name" value="Peptidase_S8/S53_dom_sf"/>
</dbReference>
<dbReference type="Pfam" id="PF00082">
    <property type="entry name" value="Peptidase_S8"/>
    <property type="match status" value="1"/>
</dbReference>
<dbReference type="Gene3D" id="3.40.50.200">
    <property type="entry name" value="Peptidase S8/S53 domain"/>
    <property type="match status" value="1"/>
</dbReference>
<evidence type="ECO:0000256" key="2">
    <source>
        <dbReference type="ARBA" id="ARBA00022801"/>
    </source>
</evidence>
<evidence type="ECO:0000256" key="3">
    <source>
        <dbReference type="ARBA" id="ARBA00022825"/>
    </source>
</evidence>
<gene>
    <name evidence="6" type="ORF">SUNI508_02891</name>
</gene>
<comment type="caution">
    <text evidence="6">The sequence shown here is derived from an EMBL/GenBank/DDBJ whole genome shotgun (WGS) entry which is preliminary data.</text>
</comment>
<keyword evidence="2" id="KW-0378">Hydrolase</keyword>
<feature type="binding site" evidence="4">
    <location>
        <position position="121"/>
    </location>
    <ligand>
        <name>Ca(2+)</name>
        <dbReference type="ChEBI" id="CHEBI:29108"/>
    </ligand>
</feature>
<organism evidence="6 7">
    <name type="scientific">Seiridium unicorne</name>
    <dbReference type="NCBI Taxonomy" id="138068"/>
    <lineage>
        <taxon>Eukaryota</taxon>
        <taxon>Fungi</taxon>
        <taxon>Dikarya</taxon>
        <taxon>Ascomycota</taxon>
        <taxon>Pezizomycotina</taxon>
        <taxon>Sordariomycetes</taxon>
        <taxon>Xylariomycetidae</taxon>
        <taxon>Amphisphaeriales</taxon>
        <taxon>Sporocadaceae</taxon>
        <taxon>Seiridium</taxon>
    </lineage>
</organism>
<dbReference type="SUPFAM" id="SSF52743">
    <property type="entry name" value="Subtilisin-like"/>
    <property type="match status" value="1"/>
</dbReference>
<feature type="binding site" evidence="4">
    <location>
        <position position="123"/>
    </location>
    <ligand>
        <name>Ca(2+)</name>
        <dbReference type="ChEBI" id="CHEBI:29108"/>
    </ligand>
</feature>
<keyword evidence="3" id="KW-0720">Serine protease</keyword>
<reference evidence="6 7" key="1">
    <citation type="journal article" date="2024" name="J. Plant Pathol.">
        <title>Sequence and assembly of the genome of Seiridium unicorne, isolate CBS 538.82, causal agent of cypress canker disease.</title>
        <authorList>
            <person name="Scali E."/>
            <person name="Rocca G.D."/>
            <person name="Danti R."/>
            <person name="Garbelotto M."/>
            <person name="Barberini S."/>
            <person name="Baroncelli R."/>
            <person name="Emiliani G."/>
        </authorList>
    </citation>
    <scope>NUCLEOTIDE SEQUENCE [LARGE SCALE GENOMIC DNA]</scope>
    <source>
        <strain evidence="6 7">BM-138-508</strain>
    </source>
</reference>
<evidence type="ECO:0000256" key="1">
    <source>
        <dbReference type="ARBA" id="ARBA00022670"/>
    </source>
</evidence>
<feature type="binding site" evidence="4">
    <location>
        <position position="91"/>
    </location>
    <ligand>
        <name>Ca(2+)</name>
        <dbReference type="ChEBI" id="CHEBI:29108"/>
    </ligand>
</feature>
<name>A0ABR2VJ43_9PEZI</name>
<comment type="caution">
    <text evidence="4">Lacks conserved residue(s) required for the propagation of feature annotation.</text>
</comment>
<keyword evidence="7" id="KW-1185">Reference proteome</keyword>
<dbReference type="InterPro" id="IPR000209">
    <property type="entry name" value="Peptidase_S8/S53_dom"/>
</dbReference>
<evidence type="ECO:0000313" key="7">
    <source>
        <dbReference type="Proteomes" id="UP001408356"/>
    </source>
</evidence>
<dbReference type="PANTHER" id="PTHR14218:SF34">
    <property type="entry name" value="TRIPEPTIDYL-PEPTIDASE SED4"/>
    <property type="match status" value="1"/>
</dbReference>
<proteinExistence type="predicted"/>
<protein>
    <recommendedName>
        <fullName evidence="5">Peptidase S53 domain-containing protein</fullName>
    </recommendedName>
</protein>
<keyword evidence="1" id="KW-0645">Protease</keyword>
<dbReference type="PANTHER" id="PTHR14218">
    <property type="entry name" value="PROTEASE S8 TRIPEPTIDYL PEPTIDASE I CLN2"/>
    <property type="match status" value="1"/>
</dbReference>
<evidence type="ECO:0000313" key="6">
    <source>
        <dbReference type="EMBL" id="KAK9426450.1"/>
    </source>
</evidence>